<evidence type="ECO:0000313" key="2">
    <source>
        <dbReference type="Proteomes" id="UP000585474"/>
    </source>
</evidence>
<sequence length="145" mass="16535">MAAAAFSVSTEGITNRNKILISEEKAAWSLTRILGTDYVGNDEDVISRIMVTDEEAELGDVLVPQSKYAAILRWCGVSWVAPASLIRLFHCWRDWSWQPRVKVIWAPIPLAVLWSIWNARNQKIFDNKSVNWVETTDLIMARIAF</sequence>
<evidence type="ECO:0000313" key="1">
    <source>
        <dbReference type="EMBL" id="GFZ10960.1"/>
    </source>
</evidence>
<name>A0A7J0GJH5_9ERIC</name>
<dbReference type="OrthoDB" id="1752380at2759"/>
<dbReference type="AlphaFoldDB" id="A0A7J0GJH5"/>
<comment type="caution">
    <text evidence="1">The sequence shown here is derived from an EMBL/GenBank/DDBJ whole genome shotgun (WGS) entry which is preliminary data.</text>
</comment>
<dbReference type="Proteomes" id="UP000585474">
    <property type="component" value="Unassembled WGS sequence"/>
</dbReference>
<dbReference type="EMBL" id="BJWL01000022">
    <property type="protein sequence ID" value="GFZ10960.1"/>
    <property type="molecule type" value="Genomic_DNA"/>
</dbReference>
<gene>
    <name evidence="1" type="ORF">Acr_22g0003580</name>
</gene>
<keyword evidence="2" id="KW-1185">Reference proteome</keyword>
<protein>
    <submittedName>
        <fullName evidence="1">Uncharacterized protein</fullName>
    </submittedName>
</protein>
<organism evidence="1 2">
    <name type="scientific">Actinidia rufa</name>
    <dbReference type="NCBI Taxonomy" id="165716"/>
    <lineage>
        <taxon>Eukaryota</taxon>
        <taxon>Viridiplantae</taxon>
        <taxon>Streptophyta</taxon>
        <taxon>Embryophyta</taxon>
        <taxon>Tracheophyta</taxon>
        <taxon>Spermatophyta</taxon>
        <taxon>Magnoliopsida</taxon>
        <taxon>eudicotyledons</taxon>
        <taxon>Gunneridae</taxon>
        <taxon>Pentapetalae</taxon>
        <taxon>asterids</taxon>
        <taxon>Ericales</taxon>
        <taxon>Actinidiaceae</taxon>
        <taxon>Actinidia</taxon>
    </lineage>
</organism>
<proteinExistence type="predicted"/>
<accession>A0A7J0GJH5</accession>
<reference evidence="1 2" key="1">
    <citation type="submission" date="2019-07" db="EMBL/GenBank/DDBJ databases">
        <title>De Novo Assembly of kiwifruit Actinidia rufa.</title>
        <authorList>
            <person name="Sugita-Konishi S."/>
            <person name="Sato K."/>
            <person name="Mori E."/>
            <person name="Abe Y."/>
            <person name="Kisaki G."/>
            <person name="Hamano K."/>
            <person name="Suezawa K."/>
            <person name="Otani M."/>
            <person name="Fukuda T."/>
            <person name="Manabe T."/>
            <person name="Gomi K."/>
            <person name="Tabuchi M."/>
            <person name="Akimitsu K."/>
            <person name="Kataoka I."/>
        </authorList>
    </citation>
    <scope>NUCLEOTIDE SEQUENCE [LARGE SCALE GENOMIC DNA]</scope>
    <source>
        <strain evidence="2">cv. Fuchu</strain>
    </source>
</reference>